<feature type="region of interest" description="Disordered" evidence="1">
    <location>
        <begin position="45"/>
        <end position="68"/>
    </location>
</feature>
<feature type="region of interest" description="Disordered" evidence="1">
    <location>
        <begin position="1"/>
        <end position="28"/>
    </location>
</feature>
<sequence length="68" mass="7602">MSLVTPNTNTLNVNNEVTQQQKQQQQQQQQQSTLTVTVIVLRPASVESCAPMQRDKSRRFGSATSTCH</sequence>
<dbReference type="HOGENOM" id="CLU_2796628_0_0_1"/>
<evidence type="ECO:0000256" key="1">
    <source>
        <dbReference type="SAM" id="MobiDB-lite"/>
    </source>
</evidence>
<dbReference type="Proteomes" id="UP000001070">
    <property type="component" value="Unassembled WGS sequence"/>
</dbReference>
<reference evidence="2 3" key="1">
    <citation type="journal article" date="2007" name="Nature">
        <title>Evolution of genes and genomes on the Drosophila phylogeny.</title>
        <authorList>
            <consortium name="Drosophila 12 Genomes Consortium"/>
            <person name="Clark A.G."/>
            <person name="Eisen M.B."/>
            <person name="Smith D.R."/>
            <person name="Bergman C.M."/>
            <person name="Oliver B."/>
            <person name="Markow T.A."/>
            <person name="Kaufman T.C."/>
            <person name="Kellis M."/>
            <person name="Gelbart W."/>
            <person name="Iyer V.N."/>
            <person name="Pollard D.A."/>
            <person name="Sackton T.B."/>
            <person name="Larracuente A.M."/>
            <person name="Singh N.D."/>
            <person name="Abad J.P."/>
            <person name="Abt D.N."/>
            <person name="Adryan B."/>
            <person name="Aguade M."/>
            <person name="Akashi H."/>
            <person name="Anderson W.W."/>
            <person name="Aquadro C.F."/>
            <person name="Ardell D.H."/>
            <person name="Arguello R."/>
            <person name="Artieri C.G."/>
            <person name="Barbash D.A."/>
            <person name="Barker D."/>
            <person name="Barsanti P."/>
            <person name="Batterham P."/>
            <person name="Batzoglou S."/>
            <person name="Begun D."/>
            <person name="Bhutkar A."/>
            <person name="Blanco E."/>
            <person name="Bosak S.A."/>
            <person name="Bradley R.K."/>
            <person name="Brand A.D."/>
            <person name="Brent M.R."/>
            <person name="Brooks A.N."/>
            <person name="Brown R.H."/>
            <person name="Butlin R.K."/>
            <person name="Caggese C."/>
            <person name="Calvi B.R."/>
            <person name="Bernardo de Carvalho A."/>
            <person name="Caspi A."/>
            <person name="Castrezana S."/>
            <person name="Celniker S.E."/>
            <person name="Chang J.L."/>
            <person name="Chapple C."/>
            <person name="Chatterji S."/>
            <person name="Chinwalla A."/>
            <person name="Civetta A."/>
            <person name="Clifton S.W."/>
            <person name="Comeron J.M."/>
            <person name="Costello J.C."/>
            <person name="Coyne J.A."/>
            <person name="Daub J."/>
            <person name="David R.G."/>
            <person name="Delcher A.L."/>
            <person name="Delehaunty K."/>
            <person name="Do C.B."/>
            <person name="Ebling H."/>
            <person name="Edwards K."/>
            <person name="Eickbush T."/>
            <person name="Evans J.D."/>
            <person name="Filipski A."/>
            <person name="Findeiss S."/>
            <person name="Freyhult E."/>
            <person name="Fulton L."/>
            <person name="Fulton R."/>
            <person name="Garcia A.C."/>
            <person name="Gardiner A."/>
            <person name="Garfield D.A."/>
            <person name="Garvin B.E."/>
            <person name="Gibson G."/>
            <person name="Gilbert D."/>
            <person name="Gnerre S."/>
            <person name="Godfrey J."/>
            <person name="Good R."/>
            <person name="Gotea V."/>
            <person name="Gravely B."/>
            <person name="Greenberg A.J."/>
            <person name="Griffiths-Jones S."/>
            <person name="Gross S."/>
            <person name="Guigo R."/>
            <person name="Gustafson E.A."/>
            <person name="Haerty W."/>
            <person name="Hahn M.W."/>
            <person name="Halligan D.L."/>
            <person name="Halpern A.L."/>
            <person name="Halter G.M."/>
            <person name="Han M.V."/>
            <person name="Heger A."/>
            <person name="Hillier L."/>
            <person name="Hinrichs A.S."/>
            <person name="Holmes I."/>
            <person name="Hoskins R.A."/>
            <person name="Hubisz M.J."/>
            <person name="Hultmark D."/>
            <person name="Huntley M.A."/>
            <person name="Jaffe D.B."/>
            <person name="Jagadeeshan S."/>
            <person name="Jeck W.R."/>
            <person name="Johnson J."/>
            <person name="Jones C.D."/>
            <person name="Jordan W.C."/>
            <person name="Karpen G.H."/>
            <person name="Kataoka E."/>
            <person name="Keightley P.D."/>
            <person name="Kheradpour P."/>
            <person name="Kirkness E.F."/>
            <person name="Koerich L.B."/>
            <person name="Kristiansen K."/>
            <person name="Kudrna D."/>
            <person name="Kulathinal R.J."/>
            <person name="Kumar S."/>
            <person name="Kwok R."/>
            <person name="Lander E."/>
            <person name="Langley C.H."/>
            <person name="Lapoint R."/>
            <person name="Lazzaro B.P."/>
            <person name="Lee S.J."/>
            <person name="Levesque L."/>
            <person name="Li R."/>
            <person name="Lin C.F."/>
            <person name="Lin M.F."/>
            <person name="Lindblad-Toh K."/>
            <person name="Llopart A."/>
            <person name="Long M."/>
            <person name="Low L."/>
            <person name="Lozovsky E."/>
            <person name="Lu J."/>
            <person name="Luo M."/>
            <person name="Machado C.A."/>
            <person name="Makalowski W."/>
            <person name="Marzo M."/>
            <person name="Matsuda M."/>
            <person name="Matzkin L."/>
            <person name="McAllister B."/>
            <person name="McBride C.S."/>
            <person name="McKernan B."/>
            <person name="McKernan K."/>
            <person name="Mendez-Lago M."/>
            <person name="Minx P."/>
            <person name="Mollenhauer M.U."/>
            <person name="Montooth K."/>
            <person name="Mount S.M."/>
            <person name="Mu X."/>
            <person name="Myers E."/>
            <person name="Negre B."/>
            <person name="Newfeld S."/>
            <person name="Nielsen R."/>
            <person name="Noor M.A."/>
            <person name="O'Grady P."/>
            <person name="Pachter L."/>
            <person name="Papaceit M."/>
            <person name="Parisi M.J."/>
            <person name="Parisi M."/>
            <person name="Parts L."/>
            <person name="Pedersen J.S."/>
            <person name="Pesole G."/>
            <person name="Phillippy A.M."/>
            <person name="Ponting C.P."/>
            <person name="Pop M."/>
            <person name="Porcelli D."/>
            <person name="Powell J.R."/>
            <person name="Prohaska S."/>
            <person name="Pruitt K."/>
            <person name="Puig M."/>
            <person name="Quesneville H."/>
            <person name="Ram K.R."/>
            <person name="Rand D."/>
            <person name="Rasmussen M.D."/>
            <person name="Reed L.K."/>
            <person name="Reenan R."/>
            <person name="Reily A."/>
            <person name="Remington K.A."/>
            <person name="Rieger T.T."/>
            <person name="Ritchie M.G."/>
            <person name="Robin C."/>
            <person name="Rogers Y.H."/>
            <person name="Rohde C."/>
            <person name="Rozas J."/>
            <person name="Rubenfield M.J."/>
            <person name="Ruiz A."/>
            <person name="Russo S."/>
            <person name="Salzberg S.L."/>
            <person name="Sanchez-Gracia A."/>
            <person name="Saranga D.J."/>
            <person name="Sato H."/>
            <person name="Schaeffer S.W."/>
            <person name="Schatz M.C."/>
            <person name="Schlenke T."/>
            <person name="Schwartz R."/>
            <person name="Segarra C."/>
            <person name="Singh R.S."/>
            <person name="Sirot L."/>
            <person name="Sirota M."/>
            <person name="Sisneros N.B."/>
            <person name="Smith C.D."/>
            <person name="Smith T.F."/>
            <person name="Spieth J."/>
            <person name="Stage D.E."/>
            <person name="Stark A."/>
            <person name="Stephan W."/>
            <person name="Strausberg R.L."/>
            <person name="Strempel S."/>
            <person name="Sturgill D."/>
            <person name="Sutton G."/>
            <person name="Sutton G.G."/>
            <person name="Tao W."/>
            <person name="Teichmann S."/>
            <person name="Tobari Y.N."/>
            <person name="Tomimura Y."/>
            <person name="Tsolas J.M."/>
            <person name="Valente V.L."/>
            <person name="Venter E."/>
            <person name="Venter J.C."/>
            <person name="Vicario S."/>
            <person name="Vieira F.G."/>
            <person name="Vilella A.J."/>
            <person name="Villasante A."/>
            <person name="Walenz B."/>
            <person name="Wang J."/>
            <person name="Wasserman M."/>
            <person name="Watts T."/>
            <person name="Wilson D."/>
            <person name="Wilson R.K."/>
            <person name="Wing R.A."/>
            <person name="Wolfner M.F."/>
            <person name="Wong A."/>
            <person name="Wong G.K."/>
            <person name="Wu C.I."/>
            <person name="Wu G."/>
            <person name="Yamamoto D."/>
            <person name="Yang H.P."/>
            <person name="Yang S.P."/>
            <person name="Yorke J.A."/>
            <person name="Yoshida K."/>
            <person name="Zdobnov E."/>
            <person name="Zhang P."/>
            <person name="Zhang Y."/>
            <person name="Zimin A.V."/>
            <person name="Baldwin J."/>
            <person name="Abdouelleil A."/>
            <person name="Abdulkadir J."/>
            <person name="Abebe A."/>
            <person name="Abera B."/>
            <person name="Abreu J."/>
            <person name="Acer S.C."/>
            <person name="Aftuck L."/>
            <person name="Alexander A."/>
            <person name="An P."/>
            <person name="Anderson E."/>
            <person name="Anderson S."/>
            <person name="Arachi H."/>
            <person name="Azer M."/>
            <person name="Bachantsang P."/>
            <person name="Barry A."/>
            <person name="Bayul T."/>
            <person name="Berlin A."/>
            <person name="Bessette D."/>
            <person name="Bloom T."/>
            <person name="Blye J."/>
            <person name="Boguslavskiy L."/>
            <person name="Bonnet C."/>
            <person name="Boukhgalter B."/>
            <person name="Bourzgui I."/>
            <person name="Brown A."/>
            <person name="Cahill P."/>
            <person name="Channer S."/>
            <person name="Cheshatsang Y."/>
            <person name="Chuda L."/>
            <person name="Citroen M."/>
            <person name="Collymore A."/>
            <person name="Cooke P."/>
            <person name="Costello M."/>
            <person name="D'Aco K."/>
            <person name="Daza R."/>
            <person name="De Haan G."/>
            <person name="DeGray S."/>
            <person name="DeMaso C."/>
            <person name="Dhargay N."/>
            <person name="Dooley K."/>
            <person name="Dooley E."/>
            <person name="Doricent M."/>
            <person name="Dorje P."/>
            <person name="Dorjee K."/>
            <person name="Dupes A."/>
            <person name="Elong R."/>
            <person name="Falk J."/>
            <person name="Farina A."/>
            <person name="Faro S."/>
            <person name="Ferguson D."/>
            <person name="Fisher S."/>
            <person name="Foley C.D."/>
            <person name="Franke A."/>
            <person name="Friedrich D."/>
            <person name="Gadbois L."/>
            <person name="Gearin G."/>
            <person name="Gearin C.R."/>
            <person name="Giannoukos G."/>
            <person name="Goode T."/>
            <person name="Graham J."/>
            <person name="Grandbois E."/>
            <person name="Grewal S."/>
            <person name="Gyaltsen K."/>
            <person name="Hafez N."/>
            <person name="Hagos B."/>
            <person name="Hall J."/>
            <person name="Henson C."/>
            <person name="Hollinger A."/>
            <person name="Honan T."/>
            <person name="Huard M.D."/>
            <person name="Hughes L."/>
            <person name="Hurhula B."/>
            <person name="Husby M.E."/>
            <person name="Kamat A."/>
            <person name="Kanga B."/>
            <person name="Kashin S."/>
            <person name="Khazanovich D."/>
            <person name="Kisner P."/>
            <person name="Lance K."/>
            <person name="Lara M."/>
            <person name="Lee W."/>
            <person name="Lennon N."/>
            <person name="Letendre F."/>
            <person name="LeVine R."/>
            <person name="Lipovsky A."/>
            <person name="Liu X."/>
            <person name="Liu J."/>
            <person name="Liu S."/>
            <person name="Lokyitsang T."/>
            <person name="Lokyitsang Y."/>
            <person name="Lubonja R."/>
            <person name="Lui A."/>
            <person name="MacDonald P."/>
            <person name="Magnisalis V."/>
            <person name="Maru K."/>
            <person name="Matthews C."/>
            <person name="McCusker W."/>
            <person name="McDonough S."/>
            <person name="Mehta T."/>
            <person name="Meldrim J."/>
            <person name="Meneus L."/>
            <person name="Mihai O."/>
            <person name="Mihalev A."/>
            <person name="Mihova T."/>
            <person name="Mittelman R."/>
            <person name="Mlenga V."/>
            <person name="Montmayeur A."/>
            <person name="Mulrain L."/>
            <person name="Navidi A."/>
            <person name="Naylor J."/>
            <person name="Negash T."/>
            <person name="Nguyen T."/>
            <person name="Nguyen N."/>
            <person name="Nicol R."/>
            <person name="Norbu C."/>
            <person name="Norbu N."/>
            <person name="Novod N."/>
            <person name="O'Neill B."/>
            <person name="Osman S."/>
            <person name="Markiewicz E."/>
            <person name="Oyono O.L."/>
            <person name="Patti C."/>
            <person name="Phunkhang P."/>
            <person name="Pierre F."/>
            <person name="Priest M."/>
            <person name="Raghuraman S."/>
            <person name="Rege F."/>
            <person name="Reyes R."/>
            <person name="Rise C."/>
            <person name="Rogov P."/>
            <person name="Ross K."/>
            <person name="Ryan E."/>
            <person name="Settipalli S."/>
            <person name="Shea T."/>
            <person name="Sherpa N."/>
            <person name="Shi L."/>
            <person name="Shih D."/>
            <person name="Sparrow T."/>
            <person name="Spaulding J."/>
            <person name="Stalker J."/>
            <person name="Stange-Thomann N."/>
            <person name="Stavropoulos S."/>
            <person name="Stone C."/>
            <person name="Strader C."/>
            <person name="Tesfaye S."/>
            <person name="Thomson T."/>
            <person name="Thoulutsang Y."/>
            <person name="Thoulutsang D."/>
            <person name="Topham K."/>
            <person name="Topping I."/>
            <person name="Tsamla T."/>
            <person name="Vassiliev H."/>
            <person name="Vo A."/>
            <person name="Wangchuk T."/>
            <person name="Wangdi T."/>
            <person name="Weiand M."/>
            <person name="Wilkinson J."/>
            <person name="Wilson A."/>
            <person name="Yadav S."/>
            <person name="Young G."/>
            <person name="Yu Q."/>
            <person name="Zembek L."/>
            <person name="Zhong D."/>
            <person name="Zimmer A."/>
            <person name="Zwirko Z."/>
            <person name="Jaffe D.B."/>
            <person name="Alvarez P."/>
            <person name="Brockman W."/>
            <person name="Butler J."/>
            <person name="Chin C."/>
            <person name="Gnerre S."/>
            <person name="Grabherr M."/>
            <person name="Kleber M."/>
            <person name="Mauceli E."/>
            <person name="MacCallum I."/>
        </authorList>
    </citation>
    <scope>NUCLEOTIDE SEQUENCE [LARGE SCALE GENOMIC DNA]</scope>
    <source>
        <strain evidence="3">Tucson 15287-2541.00</strain>
    </source>
</reference>
<accession>B4JRM8</accession>
<protein>
    <submittedName>
        <fullName evidence="2">GH21075</fullName>
    </submittedName>
</protein>
<evidence type="ECO:0000313" key="3">
    <source>
        <dbReference type="Proteomes" id="UP000001070"/>
    </source>
</evidence>
<gene>
    <name evidence="2" type="primary">Dgri\GH21075</name>
    <name evidence="2" type="ORF">Dgri_GH21075</name>
</gene>
<dbReference type="AlphaFoldDB" id="B4JRM8"/>
<organism evidence="3">
    <name type="scientific">Drosophila grimshawi</name>
    <name type="common">Hawaiian fruit fly</name>
    <name type="synonym">Idiomyia grimshawi</name>
    <dbReference type="NCBI Taxonomy" id="7222"/>
    <lineage>
        <taxon>Eukaryota</taxon>
        <taxon>Metazoa</taxon>
        <taxon>Ecdysozoa</taxon>
        <taxon>Arthropoda</taxon>
        <taxon>Hexapoda</taxon>
        <taxon>Insecta</taxon>
        <taxon>Pterygota</taxon>
        <taxon>Neoptera</taxon>
        <taxon>Endopterygota</taxon>
        <taxon>Diptera</taxon>
        <taxon>Brachycera</taxon>
        <taxon>Muscomorpha</taxon>
        <taxon>Ephydroidea</taxon>
        <taxon>Drosophilidae</taxon>
        <taxon>Drosophila</taxon>
        <taxon>Hawaiian Drosophila</taxon>
    </lineage>
</organism>
<dbReference type="EMBL" id="CH916373">
    <property type="protein sequence ID" value="EDV94418.1"/>
    <property type="molecule type" value="Genomic_DNA"/>
</dbReference>
<name>B4JRM8_DROGR</name>
<keyword evidence="3" id="KW-1185">Reference proteome</keyword>
<evidence type="ECO:0000313" key="2">
    <source>
        <dbReference type="EMBL" id="EDV94418.1"/>
    </source>
</evidence>
<proteinExistence type="predicted"/>
<dbReference type="InParanoid" id="B4JRM8"/>